<comment type="caution">
    <text evidence="1">The sequence shown here is derived from an EMBL/GenBank/DDBJ whole genome shotgun (WGS) entry which is preliminary data.</text>
</comment>
<evidence type="ECO:0000313" key="2">
    <source>
        <dbReference type="Proteomes" id="UP000886653"/>
    </source>
</evidence>
<evidence type="ECO:0000313" key="1">
    <source>
        <dbReference type="EMBL" id="KAG0143391.1"/>
    </source>
</evidence>
<accession>A0A9P6T8V0</accession>
<organism evidence="1 2">
    <name type="scientific">Cronartium quercuum f. sp. fusiforme G11</name>
    <dbReference type="NCBI Taxonomy" id="708437"/>
    <lineage>
        <taxon>Eukaryota</taxon>
        <taxon>Fungi</taxon>
        <taxon>Dikarya</taxon>
        <taxon>Basidiomycota</taxon>
        <taxon>Pucciniomycotina</taxon>
        <taxon>Pucciniomycetes</taxon>
        <taxon>Pucciniales</taxon>
        <taxon>Coleosporiaceae</taxon>
        <taxon>Cronartium</taxon>
    </lineage>
</organism>
<dbReference type="AlphaFoldDB" id="A0A9P6T8V0"/>
<gene>
    <name evidence="1" type="ORF">CROQUDRAFT_672974</name>
</gene>
<keyword evidence="2" id="KW-1185">Reference proteome</keyword>
<reference evidence="1" key="1">
    <citation type="submission" date="2013-11" db="EMBL/GenBank/DDBJ databases">
        <title>Genome sequence of the fusiform rust pathogen reveals effectors for host alternation and coevolution with pine.</title>
        <authorList>
            <consortium name="DOE Joint Genome Institute"/>
            <person name="Smith K."/>
            <person name="Pendleton A."/>
            <person name="Kubisiak T."/>
            <person name="Anderson C."/>
            <person name="Salamov A."/>
            <person name="Aerts A."/>
            <person name="Riley R."/>
            <person name="Clum A."/>
            <person name="Lindquist E."/>
            <person name="Ence D."/>
            <person name="Campbell M."/>
            <person name="Kronenberg Z."/>
            <person name="Feau N."/>
            <person name="Dhillon B."/>
            <person name="Hamelin R."/>
            <person name="Burleigh J."/>
            <person name="Smith J."/>
            <person name="Yandell M."/>
            <person name="Nelson C."/>
            <person name="Grigoriev I."/>
            <person name="Davis J."/>
        </authorList>
    </citation>
    <scope>NUCLEOTIDE SEQUENCE</scope>
    <source>
        <strain evidence="1">G11</strain>
    </source>
</reference>
<dbReference type="EMBL" id="MU167320">
    <property type="protein sequence ID" value="KAG0143391.1"/>
    <property type="molecule type" value="Genomic_DNA"/>
</dbReference>
<sequence>MKLFGYNLNFTQPFTIKRHSEEERSHLSAQEPPPAYATIFPKLVTPDQPVCEPENVNQARPFPIDWQLSIGSPHSVLRGGTRPDENLARRV</sequence>
<dbReference type="Proteomes" id="UP000886653">
    <property type="component" value="Unassembled WGS sequence"/>
</dbReference>
<proteinExistence type="predicted"/>
<dbReference type="OrthoDB" id="2495103at2759"/>
<protein>
    <submittedName>
        <fullName evidence="1">Uncharacterized protein</fullName>
    </submittedName>
</protein>
<name>A0A9P6T8V0_9BASI</name>